<dbReference type="RefSeq" id="WP_342883715.1">
    <property type="nucleotide sequence ID" value="NZ_JBBMQU010000011.1"/>
</dbReference>
<comment type="caution">
    <text evidence="1">The sequence shown here is derived from an EMBL/GenBank/DDBJ whole genome shotgun (WGS) entry which is preliminary data.</text>
</comment>
<proteinExistence type="predicted"/>
<reference evidence="1 2" key="1">
    <citation type="submission" date="2024-03" db="EMBL/GenBank/DDBJ databases">
        <title>Community enrichment and isolation of bacterial strains for fucoidan degradation.</title>
        <authorList>
            <person name="Sichert A."/>
        </authorList>
    </citation>
    <scope>NUCLEOTIDE SEQUENCE [LARGE SCALE GENOMIC DNA]</scope>
    <source>
        <strain evidence="1 2">AS81</strain>
    </source>
</reference>
<name>A0ABU9U0X0_9GAMM</name>
<keyword evidence="2" id="KW-1185">Reference proteome</keyword>
<gene>
    <name evidence="1" type="ORF">WNY63_08060</name>
</gene>
<sequence length="390" mass="44415">MNTQQQNALVNLNEMDLSTSANDPNCCNDLKVAAKVFETEFPSLSQQEIEYVIHQTLVQCKRKSTFEHENRVKYAGKLKRLVNTALQCFQSESPQFALIPIHSAFGDYKPDSELVKVISTDIYPELNEDYFEKNRINKFLVIPNFHRLGVDKFADWHKLSLTCFKGLIRIFAINMNHSGFKQVIFENLHEAGLGTRNNNSFIVTSREVLPCFDFSCKLSGIPFLVDEIEDHNFSQIIESLTSQEFSKGTIGLRAAIALVHFNEAVESSNKLTKVISLCSAIETMCGAFIKTEECETCKSIKFSEKLYEFLDNIVFKGYGIKILNDEAAKKTFKEIYSLRSKIVHGSIDSNQLSNLDDQFKQALKFVSKTLFVLLARLCTTGFEKKIKNKR</sequence>
<dbReference type="EMBL" id="JBBMQU010000011">
    <property type="protein sequence ID" value="MEM5550680.1"/>
    <property type="molecule type" value="Genomic_DNA"/>
</dbReference>
<evidence type="ECO:0000313" key="1">
    <source>
        <dbReference type="EMBL" id="MEM5550680.1"/>
    </source>
</evidence>
<dbReference type="Proteomes" id="UP001388366">
    <property type="component" value="Unassembled WGS sequence"/>
</dbReference>
<evidence type="ECO:0000313" key="2">
    <source>
        <dbReference type="Proteomes" id="UP001388366"/>
    </source>
</evidence>
<protein>
    <recommendedName>
        <fullName evidence="3">Apea-like HEPN domain-containing protein</fullName>
    </recommendedName>
</protein>
<organism evidence="1 2">
    <name type="scientific">Pseudoalteromonas neustonica</name>
    <dbReference type="NCBI Taxonomy" id="1840331"/>
    <lineage>
        <taxon>Bacteria</taxon>
        <taxon>Pseudomonadati</taxon>
        <taxon>Pseudomonadota</taxon>
        <taxon>Gammaproteobacteria</taxon>
        <taxon>Alteromonadales</taxon>
        <taxon>Pseudoalteromonadaceae</taxon>
        <taxon>Pseudoalteromonas</taxon>
    </lineage>
</organism>
<evidence type="ECO:0008006" key="3">
    <source>
        <dbReference type="Google" id="ProtNLM"/>
    </source>
</evidence>
<accession>A0ABU9U0X0</accession>